<dbReference type="Pfam" id="PF20391">
    <property type="entry name" value="DUF6686"/>
    <property type="match status" value="1"/>
</dbReference>
<dbReference type="AlphaFoldDB" id="A0A7G7G4Z6"/>
<evidence type="ECO:0000313" key="1">
    <source>
        <dbReference type="EMBL" id="QNF32230.1"/>
    </source>
</evidence>
<protein>
    <submittedName>
        <fullName evidence="1">Uncharacterized protein</fullName>
    </submittedName>
</protein>
<reference evidence="1 2" key="1">
    <citation type="journal article" date="2018" name="Int. J. Syst. Evol. Microbiol.">
        <title>Adhaeribacter swui sp. nov., isolated from wet mud.</title>
        <authorList>
            <person name="Kim D.U."/>
            <person name="Kim K.W."/>
            <person name="Kang M.S."/>
            <person name="Kim J.Y."/>
            <person name="Jang J.H."/>
            <person name="Kim M.K."/>
        </authorList>
    </citation>
    <scope>NUCLEOTIDE SEQUENCE [LARGE SCALE GENOMIC DNA]</scope>
    <source>
        <strain evidence="1 2">KCTC 52873</strain>
    </source>
</reference>
<dbReference type="EMBL" id="CP055156">
    <property type="protein sequence ID" value="QNF32230.1"/>
    <property type="molecule type" value="Genomic_DNA"/>
</dbReference>
<gene>
    <name evidence="1" type="ORF">HUW51_05605</name>
</gene>
<name>A0A7G7G4Z6_9BACT</name>
<dbReference type="Proteomes" id="UP000515237">
    <property type="component" value="Chromosome"/>
</dbReference>
<evidence type="ECO:0000313" key="2">
    <source>
        <dbReference type="Proteomes" id="UP000515237"/>
    </source>
</evidence>
<dbReference type="InterPro" id="IPR046508">
    <property type="entry name" value="DUF6686"/>
</dbReference>
<keyword evidence="2" id="KW-1185">Reference proteome</keyword>
<sequence>MCDILLLSNKNATTISQCLHCQTLYLWHNNLLLSFTSAEFATFQEITNRFTFDEDAVPFPDYQMRLVMQLPEKQIGFAFMEEEWHDLQVVIREAMLMQEVYEAMR</sequence>
<dbReference type="RefSeq" id="WP_185273011.1">
    <property type="nucleotide sequence ID" value="NZ_CP055156.1"/>
</dbReference>
<proteinExistence type="predicted"/>
<organism evidence="1 2">
    <name type="scientific">Adhaeribacter swui</name>
    <dbReference type="NCBI Taxonomy" id="2086471"/>
    <lineage>
        <taxon>Bacteria</taxon>
        <taxon>Pseudomonadati</taxon>
        <taxon>Bacteroidota</taxon>
        <taxon>Cytophagia</taxon>
        <taxon>Cytophagales</taxon>
        <taxon>Hymenobacteraceae</taxon>
        <taxon>Adhaeribacter</taxon>
    </lineage>
</organism>
<accession>A0A7G7G4Z6</accession>
<dbReference type="KEGG" id="aswu:HUW51_05605"/>